<dbReference type="AlphaFoldDB" id="A0A059D6H1"/>
<evidence type="ECO:0000256" key="5">
    <source>
        <dbReference type="SAM" id="MobiDB-lite"/>
    </source>
</evidence>
<dbReference type="GO" id="GO:0005634">
    <property type="term" value="C:nucleus"/>
    <property type="evidence" value="ECO:0000318"/>
    <property type="project" value="GO_Central"/>
</dbReference>
<dbReference type="InterPro" id="IPR004367">
    <property type="entry name" value="Cyclin_C-dom"/>
</dbReference>
<gene>
    <name evidence="7" type="ORF">EUGRSUZ_B02694</name>
</gene>
<evidence type="ECO:0000256" key="1">
    <source>
        <dbReference type="ARBA" id="ARBA00022618"/>
    </source>
</evidence>
<protein>
    <recommendedName>
        <fullName evidence="6">Cyclin-like domain-containing protein</fullName>
    </recommendedName>
</protein>
<evidence type="ECO:0000256" key="2">
    <source>
        <dbReference type="ARBA" id="ARBA00023127"/>
    </source>
</evidence>
<dbReference type="InterPro" id="IPR048258">
    <property type="entry name" value="Cyclins_cyclin-box"/>
</dbReference>
<keyword evidence="1" id="KW-0132">Cell division</keyword>
<keyword evidence="3" id="KW-0131">Cell cycle</keyword>
<accession>A0A059D6H1</accession>
<feature type="compositionally biased region" description="Polar residues" evidence="5">
    <location>
        <begin position="35"/>
        <end position="46"/>
    </location>
</feature>
<dbReference type="GO" id="GO:0000082">
    <property type="term" value="P:G1/S transition of mitotic cell cycle"/>
    <property type="evidence" value="ECO:0000318"/>
    <property type="project" value="GO_Central"/>
</dbReference>
<evidence type="ECO:0000256" key="4">
    <source>
        <dbReference type="RuleBase" id="RU000383"/>
    </source>
</evidence>
<evidence type="ECO:0000259" key="6">
    <source>
        <dbReference type="SMART" id="SM00385"/>
    </source>
</evidence>
<feature type="region of interest" description="Disordered" evidence="5">
    <location>
        <begin position="1"/>
        <end position="110"/>
    </location>
</feature>
<reference evidence="7" key="1">
    <citation type="submission" date="2013-07" db="EMBL/GenBank/DDBJ databases">
        <title>The genome of Eucalyptus grandis.</title>
        <authorList>
            <person name="Schmutz J."/>
            <person name="Hayes R."/>
            <person name="Myburg A."/>
            <person name="Tuskan G."/>
            <person name="Grattapaglia D."/>
            <person name="Rokhsar D.S."/>
        </authorList>
    </citation>
    <scope>NUCLEOTIDE SEQUENCE</scope>
    <source>
        <tissue evidence="7">Leaf extractions</tissue>
    </source>
</reference>
<evidence type="ECO:0000256" key="3">
    <source>
        <dbReference type="ARBA" id="ARBA00023306"/>
    </source>
</evidence>
<dbReference type="eggNOG" id="KOG0653">
    <property type="taxonomic scope" value="Eukaryota"/>
</dbReference>
<dbReference type="PANTHER" id="PTHR10177">
    <property type="entry name" value="CYCLINS"/>
    <property type="match status" value="1"/>
</dbReference>
<feature type="region of interest" description="Disordered" evidence="5">
    <location>
        <begin position="347"/>
        <end position="366"/>
    </location>
</feature>
<organism evidence="7">
    <name type="scientific">Eucalyptus grandis</name>
    <name type="common">Flooded gum</name>
    <dbReference type="NCBI Taxonomy" id="71139"/>
    <lineage>
        <taxon>Eukaryota</taxon>
        <taxon>Viridiplantae</taxon>
        <taxon>Streptophyta</taxon>
        <taxon>Embryophyta</taxon>
        <taxon>Tracheophyta</taxon>
        <taxon>Spermatophyta</taxon>
        <taxon>Magnoliopsida</taxon>
        <taxon>eudicotyledons</taxon>
        <taxon>Gunneridae</taxon>
        <taxon>Pentapetalae</taxon>
        <taxon>rosids</taxon>
        <taxon>malvids</taxon>
        <taxon>Myrtales</taxon>
        <taxon>Myrtaceae</taxon>
        <taxon>Myrtoideae</taxon>
        <taxon>Eucalypteae</taxon>
        <taxon>Eucalyptus</taxon>
    </lineage>
</organism>
<dbReference type="Gene3D" id="1.10.472.10">
    <property type="entry name" value="Cyclin-like"/>
    <property type="match status" value="2"/>
</dbReference>
<dbReference type="OMA" id="FDSPISH"/>
<proteinExistence type="inferred from homology"/>
<feature type="domain" description="Cyclin-like" evidence="6">
    <location>
        <begin position="407"/>
        <end position="494"/>
    </location>
</feature>
<dbReference type="SMART" id="SM00385">
    <property type="entry name" value="CYCLIN"/>
    <property type="match status" value="1"/>
</dbReference>
<dbReference type="GO" id="GO:0005737">
    <property type="term" value="C:cytoplasm"/>
    <property type="evidence" value="ECO:0000318"/>
    <property type="project" value="GO_Central"/>
</dbReference>
<sequence>MMQPPPPPHLRTHRMLRSKLPQRRRSQFSPLPCFSRNSAVSASVDSSYLDGEVSVGTADAKKEKKSASASTRKRRSDAVGGGDCEFRRATRSSCKRRREEEEEDEGGVAEVVAEVSVSESCSGSSFEVDSKEESSELKDTGTYHGLKEFRGNAASESIARSEISCVHQHSPAKSSELSSGLSRNRNAENEVVSLPSFVDSCSKATSGFRISELEDETLEVECHENRASSEIFSETTKGHVTGCLLASKSESTVDQKPGSINYDTDLACTEQIAYDDISDHSSDLDSFSELQKELFEENSDEYSSEYILSISSESGFEFSEKSDEDSNPSPTFSFLLQYREQYLRSSTRADNHKARSLSSEVNHGCGDEEDAESYQLLRNRERREVFLRNYVEEYGEPVLKERTRMVHWIIEHSSARELHNETLFLGVSLFDRFLSKGYFKQRRNFQIAGIACLTLATRIEENQPYNCVRQKNFRVGRDTYSRCEVVAMEWLVQEVLNFQCTLPTIHNFLWFYSRAARADARVIKRTINLAALALLDHEQLSYWPSTVAAALVILASVEDASCKRVMQ</sequence>
<keyword evidence="2 4" id="KW-0195">Cyclin</keyword>
<feature type="non-terminal residue" evidence="7">
    <location>
        <position position="567"/>
    </location>
</feature>
<dbReference type="SUPFAM" id="SSF47954">
    <property type="entry name" value="Cyclin-like"/>
    <property type="match status" value="2"/>
</dbReference>
<dbReference type="InterPro" id="IPR039361">
    <property type="entry name" value="Cyclin"/>
</dbReference>
<dbReference type="InterPro" id="IPR006671">
    <property type="entry name" value="Cyclin_N"/>
</dbReference>
<dbReference type="Pfam" id="PF02984">
    <property type="entry name" value="Cyclin_C"/>
    <property type="match status" value="1"/>
</dbReference>
<name>A0A059D6H1_EUCGR</name>
<comment type="similarity">
    <text evidence="4">Belongs to the cyclin family.</text>
</comment>
<dbReference type="InterPro" id="IPR013763">
    <property type="entry name" value="Cyclin-like_dom"/>
</dbReference>
<dbReference type="PROSITE" id="PS00292">
    <property type="entry name" value="CYCLINS"/>
    <property type="match status" value="1"/>
</dbReference>
<dbReference type="GO" id="GO:0051301">
    <property type="term" value="P:cell division"/>
    <property type="evidence" value="ECO:0007669"/>
    <property type="project" value="UniProtKB-KW"/>
</dbReference>
<dbReference type="Gramene" id="KCW85991">
    <property type="protein sequence ID" value="KCW85991"/>
    <property type="gene ID" value="EUGRSUZ_B02694"/>
</dbReference>
<dbReference type="Pfam" id="PF00134">
    <property type="entry name" value="Cyclin_N"/>
    <property type="match status" value="1"/>
</dbReference>
<dbReference type="FunCoup" id="A0A059D6H1">
    <property type="interactions" value="800"/>
</dbReference>
<dbReference type="STRING" id="71139.A0A059D6H1"/>
<dbReference type="GO" id="GO:0016538">
    <property type="term" value="F:cyclin-dependent protein serine/threonine kinase regulator activity"/>
    <property type="evidence" value="ECO:0000318"/>
    <property type="project" value="GO_Central"/>
</dbReference>
<dbReference type="InterPro" id="IPR036915">
    <property type="entry name" value="Cyclin-like_sf"/>
</dbReference>
<feature type="compositionally biased region" description="Basic residues" evidence="5">
    <location>
        <begin position="10"/>
        <end position="26"/>
    </location>
</feature>
<dbReference type="EMBL" id="KK198754">
    <property type="protein sequence ID" value="KCW85991.1"/>
    <property type="molecule type" value="Genomic_DNA"/>
</dbReference>
<dbReference type="GO" id="GO:0000307">
    <property type="term" value="C:cyclin-dependent protein kinase holoenzyme complex"/>
    <property type="evidence" value="ECO:0000318"/>
    <property type="project" value="GO_Central"/>
</dbReference>
<dbReference type="InParanoid" id="A0A059D6H1"/>
<evidence type="ECO:0000313" key="7">
    <source>
        <dbReference type="EMBL" id="KCW85991.1"/>
    </source>
</evidence>